<evidence type="ECO:0000313" key="5">
    <source>
        <dbReference type="Proteomes" id="UP000693672"/>
    </source>
</evidence>
<dbReference type="PANTHER" id="PTHR45953">
    <property type="entry name" value="IDURONATE 2-SULFATASE"/>
    <property type="match status" value="1"/>
</dbReference>
<dbReference type="RefSeq" id="WP_218091009.1">
    <property type="nucleotide sequence ID" value="NZ_CAJVAS010000003.1"/>
</dbReference>
<sequence>MNVLVIICDQLRYDALACHGNPYVQTPNIDRFAARSVNFTNAFTSAPVCSPARHSLISGLYPFAHGVVDNGMKPVRSLETAADRLNAAGYRSVHISSVPGKANPNYGFEAAAPKDLDSILSEENRKIVEWEKTKPIRRRTAGPSTRTKEEHKGFQSAERAVQLIEEAAAAGETFHLWVGIHEPHPPFYPPKPFFDKFDQSQFKLPEKPSESAPAPHPSILDKQREWIDLTDAQKRQMFAGYYGLVEMADQFVGMVLDTVARLNLTDDTLIVLTADHGEQMGDHGLYLKFVLREQSVHVPFMIAHPKLAPGVRHELVAHVDLYPTLCDMTGTEIPENIHGRSIKPLLENGGTPDHWREEVISQINGHIMIRTGEWKLNVYDGEPGELFHLPKDPQEFCNLIRDSEHAEVVDRLLKKLEANMAQVTS</sequence>
<comment type="caution">
    <text evidence="4">The sequence shown here is derived from an EMBL/GenBank/DDBJ whole genome shotgun (WGS) entry which is preliminary data.</text>
</comment>
<evidence type="ECO:0000313" key="4">
    <source>
        <dbReference type="EMBL" id="CAG7609797.1"/>
    </source>
</evidence>
<proteinExistence type="predicted"/>
<dbReference type="InterPro" id="IPR000917">
    <property type="entry name" value="Sulfatase_N"/>
</dbReference>
<keyword evidence="1" id="KW-0479">Metal-binding</keyword>
<dbReference type="EC" id="3.1.6.6" evidence="4"/>
<keyword evidence="2 4" id="KW-0378">Hydrolase</keyword>
<organism evidence="4 5">
    <name type="scientific">Paenibacillus solanacearum</name>
    <dbReference type="NCBI Taxonomy" id="2048548"/>
    <lineage>
        <taxon>Bacteria</taxon>
        <taxon>Bacillati</taxon>
        <taxon>Bacillota</taxon>
        <taxon>Bacilli</taxon>
        <taxon>Bacillales</taxon>
        <taxon>Paenibacillaceae</taxon>
        <taxon>Paenibacillus</taxon>
    </lineage>
</organism>
<accession>A0A916JZM2</accession>
<keyword evidence="5" id="KW-1185">Reference proteome</keyword>
<feature type="domain" description="Sulfatase N-terminal" evidence="3">
    <location>
        <begin position="2"/>
        <end position="330"/>
    </location>
</feature>
<dbReference type="Proteomes" id="UP000693672">
    <property type="component" value="Unassembled WGS sequence"/>
</dbReference>
<dbReference type="AlphaFoldDB" id="A0A916JZM2"/>
<gene>
    <name evidence="4" type="primary">betC_3</name>
    <name evidence="4" type="ORF">PAESOLCIP111_01207</name>
</gene>
<protein>
    <submittedName>
        <fullName evidence="4">Choline-sulfatase</fullName>
        <ecNumber evidence="4">3.1.6.6</ecNumber>
    </submittedName>
</protein>
<dbReference type="Pfam" id="PF00884">
    <property type="entry name" value="Sulfatase"/>
    <property type="match status" value="1"/>
</dbReference>
<dbReference type="GO" id="GO:0046872">
    <property type="term" value="F:metal ion binding"/>
    <property type="evidence" value="ECO:0007669"/>
    <property type="project" value="UniProtKB-KW"/>
</dbReference>
<dbReference type="GO" id="GO:0047753">
    <property type="term" value="F:choline-sulfatase activity"/>
    <property type="evidence" value="ECO:0007669"/>
    <property type="project" value="UniProtKB-EC"/>
</dbReference>
<evidence type="ECO:0000256" key="1">
    <source>
        <dbReference type="ARBA" id="ARBA00022723"/>
    </source>
</evidence>
<dbReference type="GO" id="GO:0005737">
    <property type="term" value="C:cytoplasm"/>
    <property type="evidence" value="ECO:0007669"/>
    <property type="project" value="TreeGrafter"/>
</dbReference>
<dbReference type="PANTHER" id="PTHR45953:SF1">
    <property type="entry name" value="IDURONATE 2-SULFATASE"/>
    <property type="match status" value="1"/>
</dbReference>
<name>A0A916JZM2_9BACL</name>
<dbReference type="EMBL" id="CAJVAS010000003">
    <property type="protein sequence ID" value="CAG7609797.1"/>
    <property type="molecule type" value="Genomic_DNA"/>
</dbReference>
<evidence type="ECO:0000259" key="3">
    <source>
        <dbReference type="Pfam" id="PF00884"/>
    </source>
</evidence>
<reference evidence="4" key="1">
    <citation type="submission" date="2021-06" db="EMBL/GenBank/DDBJ databases">
        <authorList>
            <person name="Criscuolo A."/>
        </authorList>
    </citation>
    <scope>NUCLEOTIDE SEQUENCE</scope>
    <source>
        <strain evidence="4">CIP111600</strain>
    </source>
</reference>
<evidence type="ECO:0000256" key="2">
    <source>
        <dbReference type="ARBA" id="ARBA00022801"/>
    </source>
</evidence>